<dbReference type="AlphaFoldDB" id="A0A9P5TJR1"/>
<dbReference type="EMBL" id="JADNYJ010000116">
    <property type="protein sequence ID" value="KAF8883349.1"/>
    <property type="molecule type" value="Genomic_DNA"/>
</dbReference>
<evidence type="ECO:0000313" key="3">
    <source>
        <dbReference type="Proteomes" id="UP000724874"/>
    </source>
</evidence>
<comment type="caution">
    <text evidence="2">The sequence shown here is derived from an EMBL/GenBank/DDBJ whole genome shotgun (WGS) entry which is preliminary data.</text>
</comment>
<dbReference type="InterPro" id="IPR012337">
    <property type="entry name" value="RNaseH-like_sf"/>
</dbReference>
<dbReference type="Proteomes" id="UP000724874">
    <property type="component" value="Unassembled WGS sequence"/>
</dbReference>
<accession>A0A9P5TJR1</accession>
<organism evidence="2 3">
    <name type="scientific">Gymnopilus junonius</name>
    <name type="common">Spectacular rustgill mushroom</name>
    <name type="synonym">Gymnopilus spectabilis subsp. junonius</name>
    <dbReference type="NCBI Taxonomy" id="109634"/>
    <lineage>
        <taxon>Eukaryota</taxon>
        <taxon>Fungi</taxon>
        <taxon>Dikarya</taxon>
        <taxon>Basidiomycota</taxon>
        <taxon>Agaricomycotina</taxon>
        <taxon>Agaricomycetes</taxon>
        <taxon>Agaricomycetidae</taxon>
        <taxon>Agaricales</taxon>
        <taxon>Agaricineae</taxon>
        <taxon>Hymenogastraceae</taxon>
        <taxon>Gymnopilus</taxon>
    </lineage>
</organism>
<protein>
    <recommendedName>
        <fullName evidence="4">HAT C-terminal dimerisation domain-containing protein</fullName>
    </recommendedName>
</protein>
<name>A0A9P5TJR1_GYMJU</name>
<feature type="region of interest" description="Disordered" evidence="1">
    <location>
        <begin position="298"/>
        <end position="321"/>
    </location>
</feature>
<evidence type="ECO:0000256" key="1">
    <source>
        <dbReference type="SAM" id="MobiDB-lite"/>
    </source>
</evidence>
<sequence>MTRTNVLIFEIYHRVHSRPPKVPCSDKEEEEYKKTQVLKEKEVSESFLSYLSSKGPFEDWEKNKKGFQSWFRSSSTHEVEPQGNNPIAIWKAFFSTLSIYELADLALLLLGMSVNQAGLERNFSDLKIKKTCLRNRLKLPRLEKMAKVSADIRASHKEAGFIEECAKRKNHNDAKVAELLAVPRYADLVEEEANLSDEKEEGISKVQSGLVKSHEGWQKEMAKWVQMEWEHSDDSDDDDDELGNTMYGHQRSKWLPRSLELLFGGRKETDIDEQLRRGLRRQAYSEEARLMELLANEEEDEERILDDGELEGSSDDFEGWS</sequence>
<keyword evidence="3" id="KW-1185">Reference proteome</keyword>
<dbReference type="OrthoDB" id="3013045at2759"/>
<proteinExistence type="predicted"/>
<evidence type="ECO:0000313" key="2">
    <source>
        <dbReference type="EMBL" id="KAF8883349.1"/>
    </source>
</evidence>
<dbReference type="SUPFAM" id="SSF53098">
    <property type="entry name" value="Ribonuclease H-like"/>
    <property type="match status" value="1"/>
</dbReference>
<evidence type="ECO:0008006" key="4">
    <source>
        <dbReference type="Google" id="ProtNLM"/>
    </source>
</evidence>
<reference evidence="2" key="1">
    <citation type="submission" date="2020-11" db="EMBL/GenBank/DDBJ databases">
        <authorList>
            <consortium name="DOE Joint Genome Institute"/>
            <person name="Ahrendt S."/>
            <person name="Riley R."/>
            <person name="Andreopoulos W."/>
            <person name="LaButti K."/>
            <person name="Pangilinan J."/>
            <person name="Ruiz-duenas F.J."/>
            <person name="Barrasa J.M."/>
            <person name="Sanchez-Garcia M."/>
            <person name="Camarero S."/>
            <person name="Miyauchi S."/>
            <person name="Serrano A."/>
            <person name="Linde D."/>
            <person name="Babiker R."/>
            <person name="Drula E."/>
            <person name="Ayuso-Fernandez I."/>
            <person name="Pacheco R."/>
            <person name="Padilla G."/>
            <person name="Ferreira P."/>
            <person name="Barriuso J."/>
            <person name="Kellner H."/>
            <person name="Castanera R."/>
            <person name="Alfaro M."/>
            <person name="Ramirez L."/>
            <person name="Pisabarro A.G."/>
            <person name="Kuo A."/>
            <person name="Tritt A."/>
            <person name="Lipzen A."/>
            <person name="He G."/>
            <person name="Yan M."/>
            <person name="Ng V."/>
            <person name="Cullen D."/>
            <person name="Martin F."/>
            <person name="Rosso M.-N."/>
            <person name="Henrissat B."/>
            <person name="Hibbett D."/>
            <person name="Martinez A.T."/>
            <person name="Grigoriev I.V."/>
        </authorList>
    </citation>
    <scope>NUCLEOTIDE SEQUENCE</scope>
    <source>
        <strain evidence="2">AH 44721</strain>
    </source>
</reference>
<gene>
    <name evidence="2" type="ORF">CPB84DRAFT_1750692</name>
</gene>